<evidence type="ECO:0000313" key="3">
    <source>
        <dbReference type="EMBL" id="AGA57816.1"/>
    </source>
</evidence>
<name>L0EDQ4_THECK</name>
<protein>
    <submittedName>
        <fullName evidence="3">Luciferase family oxidoreductase, group 1</fullName>
    </submittedName>
</protein>
<dbReference type="FunFam" id="3.20.20.30:FF:000002">
    <property type="entry name" value="LLM class flavin-dependent oxidoreductase"/>
    <property type="match status" value="1"/>
</dbReference>
<dbReference type="InterPro" id="IPR011251">
    <property type="entry name" value="Luciferase-like_dom"/>
</dbReference>
<accession>L0EDQ4</accession>
<comment type="similarity">
    <text evidence="1">To bacterial alkanal monooxygenase alpha and beta chains.</text>
</comment>
<dbReference type="GO" id="GO:0005829">
    <property type="term" value="C:cytosol"/>
    <property type="evidence" value="ECO:0007669"/>
    <property type="project" value="TreeGrafter"/>
</dbReference>
<gene>
    <name evidence="3" type="ordered locus">Theco_1683</name>
</gene>
<dbReference type="CDD" id="cd00347">
    <property type="entry name" value="Flavin_utilizing_monoxygenases"/>
    <property type="match status" value="1"/>
</dbReference>
<dbReference type="InterPro" id="IPR019949">
    <property type="entry name" value="CmoO-like"/>
</dbReference>
<reference evidence="4" key="1">
    <citation type="submission" date="2012-01" db="EMBL/GenBank/DDBJ databases">
        <title>Complete sequence of chromosome of Thermobacillus composti KWC4.</title>
        <authorList>
            <person name="Lucas S."/>
            <person name="Han J."/>
            <person name="Lapidus A."/>
            <person name="Cheng J.-F."/>
            <person name="Goodwin L."/>
            <person name="Pitluck S."/>
            <person name="Peters L."/>
            <person name="Ovchinnikova G."/>
            <person name="Teshima H."/>
            <person name="Detter J.C."/>
            <person name="Han C."/>
            <person name="Tapia R."/>
            <person name="Land M."/>
            <person name="Hauser L."/>
            <person name="Kyrpides N."/>
            <person name="Ivanova N."/>
            <person name="Pagani I."/>
            <person name="Anderson I."/>
            <person name="Woyke T."/>
        </authorList>
    </citation>
    <scope>NUCLEOTIDE SEQUENCE [LARGE SCALE GENOMIC DNA]</scope>
    <source>
        <strain evidence="4">DSM 18247 / JCM 13945 / KWC4</strain>
    </source>
</reference>
<sequence length="336" mass="37360">MIKLGILDQSQVGEGKTAAEALRETTRLAVEAERMGYSRFWMSEHHGSRSLAHSSPEIMIAHVAAATRSIRVGSGGVMLPHYSAYKVAENFRLLEALHPGRIDLGLGRAPGGRPLSTRALHEGKTYHYDQYPQQVLDLIDYFQETTEDHRFPGLFASPSVDTHPEIWLLGSSDESARIAAQLGTAYGFAQFFGTPGGAEAIRWYKEHFRPQRLGSEPRALAAVLAICAETEEEANDLALSTDLYFLGIERGFELPYLPTVETARNYPYTEFDLELIRRARSRRIIGTPGQVREALERLAEEYAADELLIVSPIHDFAKRLASFRLIAEAFGLAAKA</sequence>
<dbReference type="PANTHER" id="PTHR30137:SF19">
    <property type="entry name" value="LUCIFERASE-LIKE MONOOXYGENASE"/>
    <property type="match status" value="1"/>
</dbReference>
<dbReference type="EMBL" id="CP003255">
    <property type="protein sequence ID" value="AGA57816.1"/>
    <property type="molecule type" value="Genomic_DNA"/>
</dbReference>
<dbReference type="AlphaFoldDB" id="L0EDQ4"/>
<dbReference type="GO" id="GO:0016705">
    <property type="term" value="F:oxidoreductase activity, acting on paired donors, with incorporation or reduction of molecular oxygen"/>
    <property type="evidence" value="ECO:0007669"/>
    <property type="project" value="InterPro"/>
</dbReference>
<dbReference type="InterPro" id="IPR050766">
    <property type="entry name" value="Bact_Lucif_Oxidored"/>
</dbReference>
<dbReference type="RefSeq" id="WP_015254567.1">
    <property type="nucleotide sequence ID" value="NC_019897.1"/>
</dbReference>
<keyword evidence="4" id="KW-1185">Reference proteome</keyword>
<proteinExistence type="predicted"/>
<dbReference type="Gene3D" id="3.20.20.30">
    <property type="entry name" value="Luciferase-like domain"/>
    <property type="match status" value="1"/>
</dbReference>
<dbReference type="Pfam" id="PF00296">
    <property type="entry name" value="Bac_luciferase"/>
    <property type="match status" value="1"/>
</dbReference>
<dbReference type="STRING" id="717605.Theco_1683"/>
<organism evidence="3 4">
    <name type="scientific">Thermobacillus composti (strain DSM 18247 / JCM 13945 / KWC4)</name>
    <dbReference type="NCBI Taxonomy" id="717605"/>
    <lineage>
        <taxon>Bacteria</taxon>
        <taxon>Bacillati</taxon>
        <taxon>Bacillota</taxon>
        <taxon>Bacilli</taxon>
        <taxon>Bacillales</taxon>
        <taxon>Paenibacillaceae</taxon>
        <taxon>Thermobacillus</taxon>
    </lineage>
</organism>
<dbReference type="KEGG" id="tco:Theco_1683"/>
<evidence type="ECO:0000313" key="4">
    <source>
        <dbReference type="Proteomes" id="UP000010795"/>
    </source>
</evidence>
<dbReference type="eggNOG" id="COG2141">
    <property type="taxonomic scope" value="Bacteria"/>
</dbReference>
<dbReference type="HOGENOM" id="CLU_027853_9_0_9"/>
<feature type="domain" description="Luciferase-like" evidence="2">
    <location>
        <begin position="3"/>
        <end position="300"/>
    </location>
</feature>
<evidence type="ECO:0000259" key="2">
    <source>
        <dbReference type="Pfam" id="PF00296"/>
    </source>
</evidence>
<dbReference type="OrthoDB" id="9780518at2"/>
<dbReference type="PANTHER" id="PTHR30137">
    <property type="entry name" value="LUCIFERASE-LIKE MONOOXYGENASE"/>
    <property type="match status" value="1"/>
</dbReference>
<dbReference type="SUPFAM" id="SSF51679">
    <property type="entry name" value="Bacterial luciferase-like"/>
    <property type="match status" value="1"/>
</dbReference>
<dbReference type="Proteomes" id="UP000010795">
    <property type="component" value="Chromosome"/>
</dbReference>
<dbReference type="InterPro" id="IPR036661">
    <property type="entry name" value="Luciferase-like_sf"/>
</dbReference>
<evidence type="ECO:0000256" key="1">
    <source>
        <dbReference type="ARBA" id="ARBA00007789"/>
    </source>
</evidence>
<dbReference type="NCBIfam" id="TIGR03558">
    <property type="entry name" value="oxido_grp_1"/>
    <property type="match status" value="1"/>
</dbReference>